<keyword evidence="1" id="KW-0812">Transmembrane</keyword>
<keyword evidence="1" id="KW-0472">Membrane</keyword>
<dbReference type="EMBL" id="FLQV01002592">
    <property type="protein sequence ID" value="SBT01580.1"/>
    <property type="molecule type" value="Genomic_DNA"/>
</dbReference>
<accession>A0A1A8X8L0</accession>
<sequence length="330" mass="38825">MNFAEAEEYYKLVDKFQTFKIEFTKHEKDSTGYYNYACEDATEHILENTENYKNTCLDVLHYLKNMIKFDSQDDKHESCMFLNFYLNNSLGEIRNNKLNATKFYSNIKNNWKRDYINLSVCEKEIKDIHPFVLYTIQTIFTLYDNLYNYRSTPVPNDFSHCPYAHNFVSIYNNFKNVCAVHYRTSFCQKIINFKNHYNAHSASDNKCENIKKDLQNPVIKNPGNVLQVIGPYGSLLSGHNILGTTSSTSNFVGNNISIPIVMLLVTPFLLFILYKFTPLGPMLHPYLHKYFRISRNKDKKNQKHHSHNFIDDETETHNSEYYITYNSLAQ</sequence>
<reference evidence="3" key="1">
    <citation type="submission" date="2016-05" db="EMBL/GenBank/DDBJ databases">
        <authorList>
            <person name="Naeem Raeece"/>
        </authorList>
    </citation>
    <scope>NUCLEOTIDE SEQUENCE [LARGE SCALE GENOMIC DNA]</scope>
</reference>
<gene>
    <name evidence="2" type="ORF">POVCU1_067950</name>
</gene>
<dbReference type="InterPro" id="IPR008780">
    <property type="entry name" value="Plasmodium_Vir"/>
</dbReference>
<dbReference type="AlphaFoldDB" id="A0A1A8X8L0"/>
<evidence type="ECO:0000313" key="3">
    <source>
        <dbReference type="Proteomes" id="UP000078546"/>
    </source>
</evidence>
<proteinExistence type="predicted"/>
<evidence type="ECO:0000313" key="2">
    <source>
        <dbReference type="EMBL" id="SBT01580.1"/>
    </source>
</evidence>
<organism evidence="2 3">
    <name type="scientific">Plasmodium ovale curtisi</name>
    <dbReference type="NCBI Taxonomy" id="864141"/>
    <lineage>
        <taxon>Eukaryota</taxon>
        <taxon>Sar</taxon>
        <taxon>Alveolata</taxon>
        <taxon>Apicomplexa</taxon>
        <taxon>Aconoidasida</taxon>
        <taxon>Haemosporida</taxon>
        <taxon>Plasmodiidae</taxon>
        <taxon>Plasmodium</taxon>
        <taxon>Plasmodium (Plasmodium)</taxon>
    </lineage>
</organism>
<feature type="transmembrane region" description="Helical" evidence="1">
    <location>
        <begin position="256"/>
        <end position="274"/>
    </location>
</feature>
<dbReference type="Proteomes" id="UP000078546">
    <property type="component" value="Unassembled WGS sequence"/>
</dbReference>
<keyword evidence="1" id="KW-1133">Transmembrane helix</keyword>
<evidence type="ECO:0000256" key="1">
    <source>
        <dbReference type="SAM" id="Phobius"/>
    </source>
</evidence>
<name>A0A1A8X8L0_PLAOA</name>
<dbReference type="Pfam" id="PF05795">
    <property type="entry name" value="Plasmodium_Vir"/>
    <property type="match status" value="2"/>
</dbReference>
<protein>
    <submittedName>
        <fullName evidence="2">PIR Superfamily Protein</fullName>
    </submittedName>
</protein>